<feature type="compositionally biased region" description="Polar residues" evidence="1">
    <location>
        <begin position="371"/>
        <end position="380"/>
    </location>
</feature>
<feature type="compositionally biased region" description="Basic and acidic residues" evidence="1">
    <location>
        <begin position="749"/>
        <end position="758"/>
    </location>
</feature>
<feature type="compositionally biased region" description="Polar residues" evidence="1">
    <location>
        <begin position="612"/>
        <end position="623"/>
    </location>
</feature>
<feature type="compositionally biased region" description="Basic and acidic residues" evidence="1">
    <location>
        <begin position="928"/>
        <end position="938"/>
    </location>
</feature>
<evidence type="ECO:0000256" key="1">
    <source>
        <dbReference type="SAM" id="MobiDB-lite"/>
    </source>
</evidence>
<feature type="compositionally biased region" description="Polar residues" evidence="1">
    <location>
        <begin position="417"/>
        <end position="427"/>
    </location>
</feature>
<organism evidence="2 3">
    <name type="scientific">Sanghuangporus baumii</name>
    <name type="common">Phellinus baumii</name>
    <dbReference type="NCBI Taxonomy" id="108892"/>
    <lineage>
        <taxon>Eukaryota</taxon>
        <taxon>Fungi</taxon>
        <taxon>Dikarya</taxon>
        <taxon>Basidiomycota</taxon>
        <taxon>Agaricomycotina</taxon>
        <taxon>Agaricomycetes</taxon>
        <taxon>Hymenochaetales</taxon>
        <taxon>Hymenochaetaceae</taxon>
        <taxon>Sanghuangporus</taxon>
    </lineage>
</organism>
<dbReference type="EMBL" id="LNZH02000080">
    <property type="protein sequence ID" value="OCB91591.1"/>
    <property type="molecule type" value="Genomic_DNA"/>
</dbReference>
<comment type="caution">
    <text evidence="2">The sequence shown here is derived from an EMBL/GenBank/DDBJ whole genome shotgun (WGS) entry which is preliminary data.</text>
</comment>
<keyword evidence="3" id="KW-1185">Reference proteome</keyword>
<accession>A0A9Q5NBY3</accession>
<feature type="region of interest" description="Disordered" evidence="1">
    <location>
        <begin position="476"/>
        <end position="521"/>
    </location>
</feature>
<feature type="region of interest" description="Disordered" evidence="1">
    <location>
        <begin position="749"/>
        <end position="1016"/>
    </location>
</feature>
<dbReference type="GO" id="GO:0003684">
    <property type="term" value="F:damaged DNA binding"/>
    <property type="evidence" value="ECO:0007669"/>
    <property type="project" value="TreeGrafter"/>
</dbReference>
<feature type="compositionally biased region" description="Basic residues" evidence="1">
    <location>
        <begin position="1007"/>
        <end position="1016"/>
    </location>
</feature>
<evidence type="ECO:0000313" key="2">
    <source>
        <dbReference type="EMBL" id="OCB91591.1"/>
    </source>
</evidence>
<dbReference type="Proteomes" id="UP000757232">
    <property type="component" value="Unassembled WGS sequence"/>
</dbReference>
<dbReference type="InterPro" id="IPR036420">
    <property type="entry name" value="BRCT_dom_sf"/>
</dbReference>
<feature type="compositionally biased region" description="Low complexity" evidence="1">
    <location>
        <begin position="537"/>
        <end position="546"/>
    </location>
</feature>
<dbReference type="SUPFAM" id="SSF52113">
    <property type="entry name" value="BRCT domain"/>
    <property type="match status" value="1"/>
</dbReference>
<name>A0A9Q5NBY3_SANBA</name>
<dbReference type="GO" id="GO:0000724">
    <property type="term" value="P:double-strand break repair via homologous recombination"/>
    <property type="evidence" value="ECO:0007669"/>
    <property type="project" value="TreeGrafter"/>
</dbReference>
<feature type="compositionally biased region" description="Basic and acidic residues" evidence="1">
    <location>
        <begin position="402"/>
        <end position="415"/>
    </location>
</feature>
<feature type="region of interest" description="Disordered" evidence="1">
    <location>
        <begin position="355"/>
        <end position="450"/>
    </location>
</feature>
<gene>
    <name evidence="2" type="ORF">A7U60_g1162</name>
</gene>
<evidence type="ECO:0000313" key="3">
    <source>
        <dbReference type="Proteomes" id="UP000757232"/>
    </source>
</evidence>
<feature type="region of interest" description="Disordered" evidence="1">
    <location>
        <begin position="692"/>
        <end position="723"/>
    </location>
</feature>
<dbReference type="InterPro" id="IPR040227">
    <property type="entry name" value="Nibrin-rel"/>
</dbReference>
<dbReference type="PANTHER" id="PTHR12162">
    <property type="entry name" value="NIBRIN-RELATED"/>
    <property type="match status" value="1"/>
</dbReference>
<feature type="compositionally biased region" description="Acidic residues" evidence="1">
    <location>
        <begin position="939"/>
        <end position="955"/>
    </location>
</feature>
<feature type="compositionally biased region" description="Polar residues" evidence="1">
    <location>
        <begin position="650"/>
        <end position="662"/>
    </location>
</feature>
<sequence>MWLVEGAFDQTGTTNLEQKKLKLLKPGKTYPLGRKQKHPLQLVLSHPKISGEHLTFVVGEHSVDSVNDPTFRPTLKVQNHRTKALQPASEDEVLPGDCVALVAGIYINIHWRPVCCFLPPKSPSISFERCASLGVKVVSTPRPEVTHHLTGTLSVSTSIVISLLNRAHIVRPDWLTELLHLGETMTSPDGPSVLESDFRLPIVSQHVPKVDSDLPASLKSLSLWEPDERRAGMLKGWRFLFVGEKGREVGSETRTLVERGGGEYEVFDVSGGLTRWKQSLSRNRRKSDAEGGRNLSVIGDTEILKIASGEAWNGMLEELRNAELCFVSLSQLLSAVVSLDTSRISSTVVAPTEIDSSLPDRVPNTYEDRPSSVQSQSNEMPKNDDGIAQEGNASSSRSVESPAHEYTENARHDEQQEQQARGTSVEQQAELESEGLSAPTTRRRPLVRRARTNATQAQLLGVDDPSLSSFSQSVPLVADAQNDRGTSVPPEESQAAEKPPSSQATTTGRSSRLKKRARADKDYNPILASLEEEIAAATPPAAAQPPLKRFKALFDETDPDRVASQMTNGGSGGILDSQMFSQASGENGDQQNDANELSHPPLVAIPEEEEGSQSLSVDSTTNRENGEMDIDSVAPQTQPHVKPPPKADGPTSQVQTQAFDSTQVHKRTGSRVGAAPGQHDTDAAFLQALASTKKGKRREDDFDREFNDLRISKPEQESDAQADDWKVLADFGDDSNIRGNFMVIVEMEVPEKRTESSREASVAPSKGPDFKKFRKKTNARERPPVELVANVENDYGMGPAYWKGSQSQHQSQGASQSDSSSFPQQSLLQPSQAQNRAFLQPKAGPSSQMSKPRSQNQTQTQSKAVKTKTQEVPRRTRSRPLQIIDDDDEESEKLQPHAIRKTRAAANGKKANGKRQQLFLSDDDEDENRSAEKESHGDEEFDLDLVDADMSDEEPAPPTLRSTAQSTADVEKPKAPASPTKRGAKTKKRAAALLEDDSDSGVAFKGFRGRKKMRAK</sequence>
<feature type="region of interest" description="Disordered" evidence="1">
    <location>
        <begin position="537"/>
        <end position="680"/>
    </location>
</feature>
<dbReference type="Gene3D" id="2.60.200.20">
    <property type="match status" value="1"/>
</dbReference>
<feature type="compositionally biased region" description="Polar residues" evidence="1">
    <location>
        <begin position="578"/>
        <end position="595"/>
    </location>
</feature>
<proteinExistence type="predicted"/>
<feature type="compositionally biased region" description="Low complexity" evidence="1">
    <location>
        <begin position="804"/>
        <end position="834"/>
    </location>
</feature>
<feature type="compositionally biased region" description="Polar residues" evidence="1">
    <location>
        <begin position="500"/>
        <end position="510"/>
    </location>
</feature>
<dbReference type="OrthoDB" id="552194at2759"/>
<feature type="compositionally biased region" description="Basic and acidic residues" evidence="1">
    <location>
        <begin position="697"/>
        <end position="716"/>
    </location>
</feature>
<protein>
    <recommendedName>
        <fullName evidence="4">Nibrin</fullName>
    </recommendedName>
</protein>
<evidence type="ECO:0008006" key="4">
    <source>
        <dbReference type="Google" id="ProtNLM"/>
    </source>
</evidence>
<feature type="compositionally biased region" description="Polar residues" evidence="1">
    <location>
        <begin position="845"/>
        <end position="864"/>
    </location>
</feature>
<feature type="compositionally biased region" description="Basic residues" evidence="1">
    <location>
        <begin position="441"/>
        <end position="450"/>
    </location>
</feature>
<dbReference type="GO" id="GO:0007095">
    <property type="term" value="P:mitotic G2 DNA damage checkpoint signaling"/>
    <property type="evidence" value="ECO:0007669"/>
    <property type="project" value="InterPro"/>
</dbReference>
<reference evidence="2" key="1">
    <citation type="submission" date="2016-06" db="EMBL/GenBank/DDBJ databases">
        <title>Draft Genome sequence of the fungus Inonotus baumii.</title>
        <authorList>
            <person name="Zhu H."/>
            <person name="Lin W."/>
        </authorList>
    </citation>
    <scope>NUCLEOTIDE SEQUENCE</scope>
    <source>
        <strain evidence="2">821</strain>
    </source>
</reference>
<dbReference type="PANTHER" id="PTHR12162:SF0">
    <property type="entry name" value="NIBRIN"/>
    <property type="match status" value="1"/>
</dbReference>
<dbReference type="AlphaFoldDB" id="A0A9Q5NBY3"/>
<dbReference type="GO" id="GO:0030870">
    <property type="term" value="C:Mre11 complex"/>
    <property type="evidence" value="ECO:0007669"/>
    <property type="project" value="InterPro"/>
</dbReference>